<keyword evidence="4" id="KW-1185">Reference proteome</keyword>
<organism evidence="3 4">
    <name type="scientific">Advenella incenata</name>
    <dbReference type="NCBI Taxonomy" id="267800"/>
    <lineage>
        <taxon>Bacteria</taxon>
        <taxon>Pseudomonadati</taxon>
        <taxon>Pseudomonadota</taxon>
        <taxon>Betaproteobacteria</taxon>
        <taxon>Burkholderiales</taxon>
        <taxon>Alcaligenaceae</taxon>
    </lineage>
</organism>
<dbReference type="InterPro" id="IPR023606">
    <property type="entry name" value="CoA-Trfase_III_dom_1_sf"/>
</dbReference>
<dbReference type="InterPro" id="IPR050483">
    <property type="entry name" value="CoA-transferase_III_domain"/>
</dbReference>
<dbReference type="Gene3D" id="3.40.50.10540">
    <property type="entry name" value="Crotonobetainyl-coa:carnitine coa-transferase, domain 1"/>
    <property type="match status" value="1"/>
</dbReference>
<dbReference type="InterPro" id="IPR003673">
    <property type="entry name" value="CoA-Trfase_fam_III"/>
</dbReference>
<protein>
    <submittedName>
        <fullName evidence="3">Crotonobetainyl-CoA:carnitine CoA-transferase CaiB-like acyl-CoA transferase</fullName>
    </submittedName>
</protein>
<dbReference type="OrthoDB" id="5294844at2"/>
<evidence type="ECO:0000313" key="3">
    <source>
        <dbReference type="EMBL" id="RZT94307.1"/>
    </source>
</evidence>
<dbReference type="Gene3D" id="3.30.1540.10">
    <property type="entry name" value="formyl-coa transferase, domain 3"/>
    <property type="match status" value="1"/>
</dbReference>
<dbReference type="Proteomes" id="UP000293398">
    <property type="component" value="Unassembled WGS sequence"/>
</dbReference>
<evidence type="ECO:0000256" key="1">
    <source>
        <dbReference type="ARBA" id="ARBA00022679"/>
    </source>
</evidence>
<dbReference type="RefSeq" id="WP_130304267.1">
    <property type="nucleotide sequence ID" value="NZ_SHKO01000002.1"/>
</dbReference>
<evidence type="ECO:0000313" key="4">
    <source>
        <dbReference type="Proteomes" id="UP000293398"/>
    </source>
</evidence>
<gene>
    <name evidence="3" type="ORF">EV681_2725</name>
</gene>
<evidence type="ECO:0000256" key="2">
    <source>
        <dbReference type="SAM" id="MobiDB-lite"/>
    </source>
</evidence>
<dbReference type="PANTHER" id="PTHR48207">
    <property type="entry name" value="SUCCINATE--HYDROXYMETHYLGLUTARATE COA-TRANSFERASE"/>
    <property type="match status" value="1"/>
</dbReference>
<keyword evidence="1 3" id="KW-0808">Transferase</keyword>
<proteinExistence type="predicted"/>
<comment type="caution">
    <text evidence="3">The sequence shown here is derived from an EMBL/GenBank/DDBJ whole genome shotgun (WGS) entry which is preliminary data.</text>
</comment>
<dbReference type="GO" id="GO:0008410">
    <property type="term" value="F:CoA-transferase activity"/>
    <property type="evidence" value="ECO:0007669"/>
    <property type="project" value="TreeGrafter"/>
</dbReference>
<feature type="region of interest" description="Disordered" evidence="2">
    <location>
        <begin position="1"/>
        <end position="23"/>
    </location>
</feature>
<dbReference type="InterPro" id="IPR044855">
    <property type="entry name" value="CoA-Trfase_III_dom3_sf"/>
</dbReference>
<dbReference type="SUPFAM" id="SSF89796">
    <property type="entry name" value="CoA-transferase family III (CaiB/BaiF)"/>
    <property type="match status" value="1"/>
</dbReference>
<dbReference type="EMBL" id="SHKO01000002">
    <property type="protein sequence ID" value="RZT94307.1"/>
    <property type="molecule type" value="Genomic_DNA"/>
</dbReference>
<reference evidence="3 4" key="1">
    <citation type="submission" date="2019-02" db="EMBL/GenBank/DDBJ databases">
        <title>Genomic Encyclopedia of Type Strains, Phase IV (KMG-IV): sequencing the most valuable type-strain genomes for metagenomic binning, comparative biology and taxonomic classification.</title>
        <authorList>
            <person name="Goeker M."/>
        </authorList>
    </citation>
    <scope>NUCLEOTIDE SEQUENCE [LARGE SCALE GENOMIC DNA]</scope>
    <source>
        <strain evidence="3 4">DSM 23814</strain>
    </source>
</reference>
<dbReference type="PANTHER" id="PTHR48207:SF4">
    <property type="entry name" value="BLL6097 PROTEIN"/>
    <property type="match status" value="1"/>
</dbReference>
<sequence>MSDSQSVTASLEPILDNQLDNHTPNGPLKGIRIADLTSVVMGPFATQLLADLGADVIKIESPAGDTTRNMGHRNNKGMGANFLQLNRNKRSIVLDLKTDDGRQACLDIAATADVFLYNVRPQAMARLGLSYDAVRAVNPQIVYAGTYGFGNAGPYAGKPAYDDLIQGMTGIAALYQQHTGQPPRYVPLTMADKIIGMQVAIACLAGVLESRHSGQGQSIEIPMFEGMAQFVLGDHFGGATFVPPKGDMGYTRLLTESRKPYMTLDGYICTVIHTDRHWQNFLGLLNRQDLLQADSPFATIASRGVHVNQVYGFIEDTLRTRSSAHWLEALGQADIPVAPLYAVGDLLDDPHLKAVQQIVELDHPTEGRLRTVAPLGTYSRTQPSIYRHAPNLGEHTDEILQETARAINSRRDSRQ</sequence>
<accession>A0A4Q7VDZ4</accession>
<dbReference type="Pfam" id="PF02515">
    <property type="entry name" value="CoA_transf_3"/>
    <property type="match status" value="1"/>
</dbReference>
<dbReference type="AlphaFoldDB" id="A0A4Q7VDZ4"/>
<name>A0A4Q7VDZ4_9BURK</name>